<evidence type="ECO:0000313" key="3">
    <source>
        <dbReference type="Proteomes" id="UP000199039"/>
    </source>
</evidence>
<dbReference type="Pfam" id="PF01381">
    <property type="entry name" value="HTH_3"/>
    <property type="match status" value="1"/>
</dbReference>
<dbReference type="SUPFAM" id="SSF47413">
    <property type="entry name" value="lambda repressor-like DNA-binding domains"/>
    <property type="match status" value="1"/>
</dbReference>
<dbReference type="OrthoDB" id="3188736at2"/>
<dbReference type="InterPro" id="IPR010982">
    <property type="entry name" value="Lambda_DNA-bd_dom_sf"/>
</dbReference>
<gene>
    <name evidence="2" type="ORF">SAMN05216410_1939</name>
</gene>
<dbReference type="SMART" id="SM00530">
    <property type="entry name" value="HTH_XRE"/>
    <property type="match status" value="1"/>
</dbReference>
<dbReference type="CDD" id="cd00093">
    <property type="entry name" value="HTH_XRE"/>
    <property type="match status" value="1"/>
</dbReference>
<dbReference type="Proteomes" id="UP000199039">
    <property type="component" value="Unassembled WGS sequence"/>
</dbReference>
<dbReference type="GO" id="GO:0003677">
    <property type="term" value="F:DNA binding"/>
    <property type="evidence" value="ECO:0007669"/>
    <property type="project" value="InterPro"/>
</dbReference>
<name>A0A1G6MQ72_9MICO</name>
<dbReference type="RefSeq" id="WP_093182795.1">
    <property type="nucleotide sequence ID" value="NZ_FMYH01000003.1"/>
</dbReference>
<dbReference type="AlphaFoldDB" id="A0A1G6MQ72"/>
<sequence>MGEVIAFPGGWHGQGEHSLGPHRAVEYDAAEQAPHPVVPRQATSDLGDHPRRAFLWREIAGHELRAERVRQGRTQSDVASRAGVSTQYLSEIERGRKEPSSEVLRAVIGALGLDLVDLTGRVTRTLAATSPASSAPSASPVLQAG</sequence>
<reference evidence="2 3" key="1">
    <citation type="submission" date="2016-09" db="EMBL/GenBank/DDBJ databases">
        <authorList>
            <person name="Capua I."/>
            <person name="De Benedictis P."/>
            <person name="Joannis T."/>
            <person name="Lombin L.H."/>
            <person name="Cattoli G."/>
        </authorList>
    </citation>
    <scope>NUCLEOTIDE SEQUENCE [LARGE SCALE GENOMIC DNA]</scope>
    <source>
        <strain evidence="2 3">ISLP-3</strain>
    </source>
</reference>
<dbReference type="EMBL" id="FMYH01000003">
    <property type="protein sequence ID" value="SDC57672.1"/>
    <property type="molecule type" value="Genomic_DNA"/>
</dbReference>
<evidence type="ECO:0000313" key="2">
    <source>
        <dbReference type="EMBL" id="SDC57672.1"/>
    </source>
</evidence>
<proteinExistence type="predicted"/>
<dbReference type="Gene3D" id="1.10.260.40">
    <property type="entry name" value="lambda repressor-like DNA-binding domains"/>
    <property type="match status" value="1"/>
</dbReference>
<accession>A0A1G6MQ72</accession>
<dbReference type="STRING" id="1814289.SAMN05216410_1939"/>
<feature type="domain" description="HTH cro/C1-type" evidence="1">
    <location>
        <begin position="64"/>
        <end position="118"/>
    </location>
</feature>
<keyword evidence="3" id="KW-1185">Reference proteome</keyword>
<dbReference type="InterPro" id="IPR001387">
    <property type="entry name" value="Cro/C1-type_HTH"/>
</dbReference>
<protein>
    <submittedName>
        <fullName evidence="2">Helix-turn-helix domain-containing protein</fullName>
    </submittedName>
</protein>
<dbReference type="PROSITE" id="PS50943">
    <property type="entry name" value="HTH_CROC1"/>
    <property type="match status" value="1"/>
</dbReference>
<organism evidence="2 3">
    <name type="scientific">Sanguibacter gelidistatuariae</name>
    <dbReference type="NCBI Taxonomy" id="1814289"/>
    <lineage>
        <taxon>Bacteria</taxon>
        <taxon>Bacillati</taxon>
        <taxon>Actinomycetota</taxon>
        <taxon>Actinomycetes</taxon>
        <taxon>Micrococcales</taxon>
        <taxon>Sanguibacteraceae</taxon>
        <taxon>Sanguibacter</taxon>
    </lineage>
</organism>
<evidence type="ECO:0000259" key="1">
    <source>
        <dbReference type="PROSITE" id="PS50943"/>
    </source>
</evidence>